<dbReference type="Gramene" id="QL04p005900:mrna">
    <property type="protein sequence ID" value="QL04p005900:mrna"/>
    <property type="gene ID" value="QL04p005900"/>
</dbReference>
<dbReference type="EnsemblPlants" id="QL04p005900:mrna">
    <property type="protein sequence ID" value="QL04p005900:mrna"/>
    <property type="gene ID" value="QL04p005900"/>
</dbReference>
<dbReference type="Proteomes" id="UP000594261">
    <property type="component" value="Chromosome 4"/>
</dbReference>
<protein>
    <submittedName>
        <fullName evidence="1">Uncharacterized protein</fullName>
    </submittedName>
</protein>
<proteinExistence type="predicted"/>
<dbReference type="InParanoid" id="A0A7N2LCE1"/>
<dbReference type="GO" id="GO:0000166">
    <property type="term" value="F:nucleotide binding"/>
    <property type="evidence" value="ECO:0007669"/>
    <property type="project" value="UniProtKB-KW"/>
</dbReference>
<keyword evidence="2" id="KW-1185">Reference proteome</keyword>
<name>A0A7N2LCE1_QUELO</name>
<dbReference type="AlphaFoldDB" id="A0A7N2LCE1"/>
<reference evidence="1" key="2">
    <citation type="submission" date="2021-01" db="UniProtKB">
        <authorList>
            <consortium name="EnsemblPlants"/>
        </authorList>
    </citation>
    <scope>IDENTIFICATION</scope>
</reference>
<organism evidence="1 2">
    <name type="scientific">Quercus lobata</name>
    <name type="common">Valley oak</name>
    <dbReference type="NCBI Taxonomy" id="97700"/>
    <lineage>
        <taxon>Eukaryota</taxon>
        <taxon>Viridiplantae</taxon>
        <taxon>Streptophyta</taxon>
        <taxon>Embryophyta</taxon>
        <taxon>Tracheophyta</taxon>
        <taxon>Spermatophyta</taxon>
        <taxon>Magnoliopsida</taxon>
        <taxon>eudicotyledons</taxon>
        <taxon>Gunneridae</taxon>
        <taxon>Pentapetalae</taxon>
        <taxon>rosids</taxon>
        <taxon>fabids</taxon>
        <taxon>Fagales</taxon>
        <taxon>Fagaceae</taxon>
        <taxon>Quercus</taxon>
    </lineage>
</organism>
<sequence length="122" mass="13845">MAESIIYGLVQTMIENLGSQIFQEIGKICSLKKELEKLKKTVSRIQAIYSRMQRSNKFIAIKSRTGSTGAVRKKLSDIAMDHRDFKLKVFPIEKHDASIEREEDTIMIQTTGDQHVHVPALG</sequence>
<reference evidence="1 2" key="1">
    <citation type="journal article" date="2016" name="G3 (Bethesda)">
        <title>First Draft Assembly and Annotation of the Genome of a California Endemic Oak Quercus lobata Nee (Fagaceae).</title>
        <authorList>
            <person name="Sork V.L."/>
            <person name="Fitz-Gibbon S.T."/>
            <person name="Puiu D."/>
            <person name="Crepeau M."/>
            <person name="Gugger P.F."/>
            <person name="Sherman R."/>
            <person name="Stevens K."/>
            <person name="Langley C.H."/>
            <person name="Pellegrini M."/>
            <person name="Salzberg S.L."/>
        </authorList>
    </citation>
    <scope>NUCLEOTIDE SEQUENCE [LARGE SCALE GENOMIC DNA]</scope>
    <source>
        <strain evidence="1 2">cv. SW786</strain>
    </source>
</reference>
<evidence type="ECO:0000313" key="2">
    <source>
        <dbReference type="Proteomes" id="UP000594261"/>
    </source>
</evidence>
<dbReference type="Gene3D" id="1.20.5.4130">
    <property type="match status" value="1"/>
</dbReference>
<accession>A0A7N2LCE1</accession>
<evidence type="ECO:0000313" key="1">
    <source>
        <dbReference type="EnsemblPlants" id="QL04p005900:mrna"/>
    </source>
</evidence>
<dbReference type="GO" id="GO:0006952">
    <property type="term" value="P:defense response"/>
    <property type="evidence" value="ECO:0007669"/>
    <property type="project" value="UniProtKB-KW"/>
</dbReference>
<dbReference type="EMBL" id="LRBV02000004">
    <property type="status" value="NOT_ANNOTATED_CDS"/>
    <property type="molecule type" value="Genomic_DNA"/>
</dbReference>